<dbReference type="Proteomes" id="UP001055811">
    <property type="component" value="Linkage Group LG07"/>
</dbReference>
<proteinExistence type="predicted"/>
<sequence>MSIEEHRETASSTVKENVEDTVTSSRGEKRGAEELGLLTDLYAFYNKYQHYQFTDDMQEFYNRQVKVYRAYANDEDVDKKLCELYENYMKVMENKVEFPTDPIDIEIIRHSSWIWGNEKFPNDVNEKPVDYGGVDPKHSSKQETGDDDMKDSSKKETGDDNLKDPKRLMKQETGDIDMKDSEDFTKETDDDQGGITGHDWKKSPGNEGGASAS</sequence>
<dbReference type="EMBL" id="CM042015">
    <property type="protein sequence ID" value="KAI3711397.1"/>
    <property type="molecule type" value="Genomic_DNA"/>
</dbReference>
<gene>
    <name evidence="1" type="ORF">L2E82_41450</name>
</gene>
<reference evidence="2" key="1">
    <citation type="journal article" date="2022" name="Mol. Ecol. Resour.">
        <title>The genomes of chicory, endive, great burdock and yacon provide insights into Asteraceae palaeo-polyploidization history and plant inulin production.</title>
        <authorList>
            <person name="Fan W."/>
            <person name="Wang S."/>
            <person name="Wang H."/>
            <person name="Wang A."/>
            <person name="Jiang F."/>
            <person name="Liu H."/>
            <person name="Zhao H."/>
            <person name="Xu D."/>
            <person name="Zhang Y."/>
        </authorList>
    </citation>
    <scope>NUCLEOTIDE SEQUENCE [LARGE SCALE GENOMIC DNA]</scope>
    <source>
        <strain evidence="2">cv. Punajuju</strain>
    </source>
</reference>
<protein>
    <submittedName>
        <fullName evidence="1">Uncharacterized protein</fullName>
    </submittedName>
</protein>
<accession>A0ACB9AMF9</accession>
<organism evidence="1 2">
    <name type="scientific">Cichorium intybus</name>
    <name type="common">Chicory</name>
    <dbReference type="NCBI Taxonomy" id="13427"/>
    <lineage>
        <taxon>Eukaryota</taxon>
        <taxon>Viridiplantae</taxon>
        <taxon>Streptophyta</taxon>
        <taxon>Embryophyta</taxon>
        <taxon>Tracheophyta</taxon>
        <taxon>Spermatophyta</taxon>
        <taxon>Magnoliopsida</taxon>
        <taxon>eudicotyledons</taxon>
        <taxon>Gunneridae</taxon>
        <taxon>Pentapetalae</taxon>
        <taxon>asterids</taxon>
        <taxon>campanulids</taxon>
        <taxon>Asterales</taxon>
        <taxon>Asteraceae</taxon>
        <taxon>Cichorioideae</taxon>
        <taxon>Cichorieae</taxon>
        <taxon>Cichoriinae</taxon>
        <taxon>Cichorium</taxon>
    </lineage>
</organism>
<evidence type="ECO:0000313" key="1">
    <source>
        <dbReference type="EMBL" id="KAI3711397.1"/>
    </source>
</evidence>
<comment type="caution">
    <text evidence="1">The sequence shown here is derived from an EMBL/GenBank/DDBJ whole genome shotgun (WGS) entry which is preliminary data.</text>
</comment>
<evidence type="ECO:0000313" key="2">
    <source>
        <dbReference type="Proteomes" id="UP001055811"/>
    </source>
</evidence>
<name>A0ACB9AMF9_CICIN</name>
<reference evidence="1 2" key="2">
    <citation type="journal article" date="2022" name="Mol. Ecol. Resour.">
        <title>The genomes of chicory, endive, great burdock and yacon provide insights into Asteraceae paleo-polyploidization history and plant inulin production.</title>
        <authorList>
            <person name="Fan W."/>
            <person name="Wang S."/>
            <person name="Wang H."/>
            <person name="Wang A."/>
            <person name="Jiang F."/>
            <person name="Liu H."/>
            <person name="Zhao H."/>
            <person name="Xu D."/>
            <person name="Zhang Y."/>
        </authorList>
    </citation>
    <scope>NUCLEOTIDE SEQUENCE [LARGE SCALE GENOMIC DNA]</scope>
    <source>
        <strain evidence="2">cv. Punajuju</strain>
        <tissue evidence="1">Leaves</tissue>
    </source>
</reference>
<keyword evidence="2" id="KW-1185">Reference proteome</keyword>